<evidence type="ECO:0000313" key="2">
    <source>
        <dbReference type="Proteomes" id="UP000230069"/>
    </source>
</evidence>
<dbReference type="InParanoid" id="A0A2G5E7E0"/>
<dbReference type="EMBL" id="KZ305028">
    <property type="protein sequence ID" value="PIA51467.1"/>
    <property type="molecule type" value="Genomic_DNA"/>
</dbReference>
<keyword evidence="2" id="KW-1185">Reference proteome</keyword>
<reference evidence="1 2" key="1">
    <citation type="submission" date="2017-09" db="EMBL/GenBank/DDBJ databases">
        <title>WGS assembly of Aquilegia coerulea Goldsmith.</title>
        <authorList>
            <person name="Hodges S."/>
            <person name="Kramer E."/>
            <person name="Nordborg M."/>
            <person name="Tomkins J."/>
            <person name="Borevitz J."/>
            <person name="Derieg N."/>
            <person name="Yan J."/>
            <person name="Mihaltcheva S."/>
            <person name="Hayes R.D."/>
            <person name="Rokhsar D."/>
        </authorList>
    </citation>
    <scope>NUCLEOTIDE SEQUENCE [LARGE SCALE GENOMIC DNA]</scope>
    <source>
        <strain evidence="2">cv. Goldsmith</strain>
    </source>
</reference>
<proteinExistence type="predicted"/>
<organism evidence="1 2">
    <name type="scientific">Aquilegia coerulea</name>
    <name type="common">Rocky mountain columbine</name>
    <dbReference type="NCBI Taxonomy" id="218851"/>
    <lineage>
        <taxon>Eukaryota</taxon>
        <taxon>Viridiplantae</taxon>
        <taxon>Streptophyta</taxon>
        <taxon>Embryophyta</taxon>
        <taxon>Tracheophyta</taxon>
        <taxon>Spermatophyta</taxon>
        <taxon>Magnoliopsida</taxon>
        <taxon>Ranunculales</taxon>
        <taxon>Ranunculaceae</taxon>
        <taxon>Thalictroideae</taxon>
        <taxon>Aquilegia</taxon>
    </lineage>
</organism>
<dbReference type="Proteomes" id="UP000230069">
    <property type="component" value="Unassembled WGS sequence"/>
</dbReference>
<evidence type="ECO:0000313" key="1">
    <source>
        <dbReference type="EMBL" id="PIA51467.1"/>
    </source>
</evidence>
<dbReference type="AlphaFoldDB" id="A0A2G5E7E0"/>
<name>A0A2G5E7E0_AQUCA</name>
<dbReference type="OrthoDB" id="9547406at2759"/>
<gene>
    <name evidence="1" type="ORF">AQUCO_01100362v1</name>
</gene>
<protein>
    <submittedName>
        <fullName evidence="1">Uncharacterized protein</fullName>
    </submittedName>
</protein>
<accession>A0A2G5E7E0</accession>
<sequence>MSKKGWKMKHKIKLQRIPNPDLINGITNSSAQVSLHPSSPRVSVQSSVKETFSPFLVILYLSLNAPFSVCDG</sequence>